<dbReference type="EMBL" id="CP110226">
    <property type="protein sequence ID" value="UZD22890.1"/>
    <property type="molecule type" value="Genomic_DNA"/>
</dbReference>
<dbReference type="RefSeq" id="WP_264809416.1">
    <property type="nucleotide sequence ID" value="NZ_CP110226.1"/>
</dbReference>
<sequence length="148" mass="16984">MRTDLILVDDDPISLLISKHLIEKAWPSQDVLRVMTFNVPVDCLSYLSHLKNGQNVRIGALKILLDLNMPEIDGWKFMNLLDKIDPEKLIKVVIHSSSKNPKDMELAFSYSRVVNYIPKPMDSAKVSQLLNDMNVTYNQKNSMNNLNR</sequence>
<dbReference type="Gene3D" id="3.40.50.2300">
    <property type="match status" value="1"/>
</dbReference>
<feature type="domain" description="Response regulatory" evidence="2">
    <location>
        <begin position="4"/>
        <end position="134"/>
    </location>
</feature>
<evidence type="ECO:0000313" key="4">
    <source>
        <dbReference type="Proteomes" id="UP001163156"/>
    </source>
</evidence>
<organism evidence="3 4">
    <name type="scientific">Algoriphagus halophytocola</name>
    <dbReference type="NCBI Taxonomy" id="2991499"/>
    <lineage>
        <taxon>Bacteria</taxon>
        <taxon>Pseudomonadati</taxon>
        <taxon>Bacteroidota</taxon>
        <taxon>Cytophagia</taxon>
        <taxon>Cytophagales</taxon>
        <taxon>Cyclobacteriaceae</taxon>
        <taxon>Algoriphagus</taxon>
    </lineage>
</organism>
<name>A0ABY6MGF5_9BACT</name>
<dbReference type="InterPro" id="IPR011006">
    <property type="entry name" value="CheY-like_superfamily"/>
</dbReference>
<gene>
    <name evidence="3" type="ORF">OM944_00045</name>
</gene>
<dbReference type="InterPro" id="IPR001789">
    <property type="entry name" value="Sig_transdc_resp-reg_receiver"/>
</dbReference>
<keyword evidence="1" id="KW-0597">Phosphoprotein</keyword>
<dbReference type="SUPFAM" id="SSF52172">
    <property type="entry name" value="CheY-like"/>
    <property type="match status" value="1"/>
</dbReference>
<evidence type="ECO:0000259" key="2">
    <source>
        <dbReference type="PROSITE" id="PS50110"/>
    </source>
</evidence>
<accession>A0ABY6MGF5</accession>
<protein>
    <submittedName>
        <fullName evidence="3">Response regulator</fullName>
    </submittedName>
</protein>
<keyword evidence="4" id="KW-1185">Reference proteome</keyword>
<evidence type="ECO:0000256" key="1">
    <source>
        <dbReference type="PROSITE-ProRule" id="PRU00169"/>
    </source>
</evidence>
<reference evidence="3" key="1">
    <citation type="submission" date="2022-10" db="EMBL/GenBank/DDBJ databases">
        <title>Algoriphagus sp. a novel bacteria isolate from halophytes salicornia europaea.</title>
        <authorList>
            <person name="Peng Y."/>
            <person name="Jiang L."/>
            <person name="Lee J."/>
        </authorList>
    </citation>
    <scope>NUCLEOTIDE SEQUENCE</scope>
    <source>
        <strain evidence="3">TR-M5</strain>
    </source>
</reference>
<dbReference type="PROSITE" id="PS50110">
    <property type="entry name" value="RESPONSE_REGULATORY"/>
    <property type="match status" value="1"/>
</dbReference>
<dbReference type="Proteomes" id="UP001163156">
    <property type="component" value="Chromosome"/>
</dbReference>
<feature type="modified residue" description="4-aspartylphosphate" evidence="1">
    <location>
        <position position="66"/>
    </location>
</feature>
<proteinExistence type="predicted"/>
<evidence type="ECO:0000313" key="3">
    <source>
        <dbReference type="EMBL" id="UZD22890.1"/>
    </source>
</evidence>
<dbReference type="Pfam" id="PF00072">
    <property type="entry name" value="Response_reg"/>
    <property type="match status" value="1"/>
</dbReference>